<reference evidence="3" key="1">
    <citation type="journal article" date="2004" name="Environ. Microbiol.">
        <title>The genome of Desulfotalea psychrophila, a sulfate-reducing bacterium from permanently cold Arctic sediments.</title>
        <authorList>
            <person name="Rabus R."/>
            <person name="Ruepp A."/>
            <person name="Frickey T."/>
            <person name="Rattei T."/>
            <person name="Fartmann B."/>
            <person name="Stark M."/>
            <person name="Bauer M."/>
            <person name="Zibat A."/>
            <person name="Lombardot T."/>
            <person name="Becker I."/>
            <person name="Amann J."/>
            <person name="Gellner K."/>
            <person name="Teeling H."/>
            <person name="Leuschner W.D."/>
            <person name="Gloeckner F.-O."/>
            <person name="Lupas A.N."/>
            <person name="Amann R."/>
            <person name="Klenk H.-P."/>
        </authorList>
    </citation>
    <scope>NUCLEOTIDE SEQUENCE [LARGE SCALE GENOMIC DNA]</scope>
    <source>
        <strain evidence="3">DSM 12343 / LSv54</strain>
    </source>
</reference>
<proteinExistence type="predicted"/>
<dbReference type="InterPro" id="IPR016181">
    <property type="entry name" value="Acyl_CoA_acyltransferase"/>
</dbReference>
<dbReference type="InterPro" id="IPR000182">
    <property type="entry name" value="GNAT_dom"/>
</dbReference>
<organism evidence="2 3">
    <name type="scientific">Desulfotalea psychrophila (strain LSv54 / DSM 12343)</name>
    <dbReference type="NCBI Taxonomy" id="177439"/>
    <lineage>
        <taxon>Bacteria</taxon>
        <taxon>Pseudomonadati</taxon>
        <taxon>Thermodesulfobacteriota</taxon>
        <taxon>Desulfobulbia</taxon>
        <taxon>Desulfobulbales</taxon>
        <taxon>Desulfocapsaceae</taxon>
        <taxon>Desulfotalea</taxon>
    </lineage>
</organism>
<keyword evidence="2" id="KW-0808">Transferase</keyword>
<dbReference type="Pfam" id="PF13508">
    <property type="entry name" value="Acetyltransf_7"/>
    <property type="match status" value="1"/>
</dbReference>
<dbReference type="eggNOG" id="COG3153">
    <property type="taxonomic scope" value="Bacteria"/>
</dbReference>
<feature type="domain" description="N-acetyltransferase" evidence="1">
    <location>
        <begin position="5"/>
        <end position="149"/>
    </location>
</feature>
<dbReference type="GO" id="GO:0016747">
    <property type="term" value="F:acyltransferase activity, transferring groups other than amino-acyl groups"/>
    <property type="evidence" value="ECO:0007669"/>
    <property type="project" value="InterPro"/>
</dbReference>
<evidence type="ECO:0000313" key="3">
    <source>
        <dbReference type="Proteomes" id="UP000000602"/>
    </source>
</evidence>
<accession>Q6AJZ4</accession>
<sequence length="161" mass="18538">MSKNMKFRKPEDAELQKKAAALLHRAFPKSKREEDLAEDLRDNEQEFHEWVAIHRNSVIAYIGFSNAYRDGEKCGLHLAPMAVHPDFQGQGVGTDLLHFALRQKEIKDQTIFVLGKPGFFQRFGFQWAELPICPFAQGNKHFSIKNSTGGDYTVDYEPEFY</sequence>
<name>Q6AJZ4_DESPS</name>
<dbReference type="PROSITE" id="PS51186">
    <property type="entry name" value="GNAT"/>
    <property type="match status" value="1"/>
</dbReference>
<dbReference type="SUPFAM" id="SSF55729">
    <property type="entry name" value="Acyl-CoA N-acyltransferases (Nat)"/>
    <property type="match status" value="1"/>
</dbReference>
<evidence type="ECO:0000259" key="1">
    <source>
        <dbReference type="PROSITE" id="PS51186"/>
    </source>
</evidence>
<dbReference type="EMBL" id="CR522870">
    <property type="protein sequence ID" value="CAG37332.1"/>
    <property type="molecule type" value="Genomic_DNA"/>
</dbReference>
<dbReference type="KEGG" id="dps:DP2603"/>
<dbReference type="AlphaFoldDB" id="Q6AJZ4"/>
<dbReference type="Proteomes" id="UP000000602">
    <property type="component" value="Chromosome"/>
</dbReference>
<evidence type="ECO:0000313" key="2">
    <source>
        <dbReference type="EMBL" id="CAG37332.1"/>
    </source>
</evidence>
<dbReference type="CDD" id="cd04301">
    <property type="entry name" value="NAT_SF"/>
    <property type="match status" value="1"/>
</dbReference>
<dbReference type="STRING" id="177439.DP2603"/>
<gene>
    <name evidence="2" type="ordered locus">DP2603</name>
</gene>
<dbReference type="HOGENOM" id="CLU_081840_3_2_7"/>
<protein>
    <submittedName>
        <fullName evidence="2">Related to acetyltransferase family</fullName>
    </submittedName>
</protein>
<keyword evidence="3" id="KW-1185">Reference proteome</keyword>
<dbReference type="Gene3D" id="3.40.630.30">
    <property type="match status" value="1"/>
</dbReference>